<dbReference type="AlphaFoldDB" id="A0A4Y2CIG7"/>
<sequence length="110" mass="12268">MPQSRFGSSSLYDHVQVKSNQGQSVFGLGWYGILDYETLANSILIICQFFRITTIVPNNQQCCVSKRGSNRTNQSIKTLLTHEGFSVLMESMLGFIGARAVYDQTAPNIQ</sequence>
<evidence type="ECO:0000313" key="2">
    <source>
        <dbReference type="Proteomes" id="UP000499080"/>
    </source>
</evidence>
<proteinExistence type="predicted"/>
<dbReference type="Proteomes" id="UP000499080">
    <property type="component" value="Unassembled WGS sequence"/>
</dbReference>
<gene>
    <name evidence="1" type="ORF">AVEN_115525_1</name>
</gene>
<name>A0A4Y2CIG7_ARAVE</name>
<protein>
    <submittedName>
        <fullName evidence="1">Uncharacterized protein</fullName>
    </submittedName>
</protein>
<reference evidence="1 2" key="1">
    <citation type="journal article" date="2019" name="Sci. Rep.">
        <title>Orb-weaving spider Araneus ventricosus genome elucidates the spidroin gene catalogue.</title>
        <authorList>
            <person name="Kono N."/>
            <person name="Nakamura H."/>
            <person name="Ohtoshi R."/>
            <person name="Moran D.A.P."/>
            <person name="Shinohara A."/>
            <person name="Yoshida Y."/>
            <person name="Fujiwara M."/>
            <person name="Mori M."/>
            <person name="Tomita M."/>
            <person name="Arakawa K."/>
        </authorList>
    </citation>
    <scope>NUCLEOTIDE SEQUENCE [LARGE SCALE GENOMIC DNA]</scope>
</reference>
<organism evidence="1 2">
    <name type="scientific">Araneus ventricosus</name>
    <name type="common">Orbweaver spider</name>
    <name type="synonym">Epeira ventricosa</name>
    <dbReference type="NCBI Taxonomy" id="182803"/>
    <lineage>
        <taxon>Eukaryota</taxon>
        <taxon>Metazoa</taxon>
        <taxon>Ecdysozoa</taxon>
        <taxon>Arthropoda</taxon>
        <taxon>Chelicerata</taxon>
        <taxon>Arachnida</taxon>
        <taxon>Araneae</taxon>
        <taxon>Araneomorphae</taxon>
        <taxon>Entelegynae</taxon>
        <taxon>Araneoidea</taxon>
        <taxon>Araneidae</taxon>
        <taxon>Araneus</taxon>
    </lineage>
</organism>
<accession>A0A4Y2CIG7</accession>
<evidence type="ECO:0000313" key="1">
    <source>
        <dbReference type="EMBL" id="GBM04153.1"/>
    </source>
</evidence>
<keyword evidence="2" id="KW-1185">Reference proteome</keyword>
<comment type="caution">
    <text evidence="1">The sequence shown here is derived from an EMBL/GenBank/DDBJ whole genome shotgun (WGS) entry which is preliminary data.</text>
</comment>
<dbReference type="EMBL" id="BGPR01000199">
    <property type="protein sequence ID" value="GBM04153.1"/>
    <property type="molecule type" value="Genomic_DNA"/>
</dbReference>